<feature type="domain" description="Hikeshi-like C-terminal" evidence="4">
    <location>
        <begin position="167"/>
        <end position="216"/>
    </location>
</feature>
<comment type="similarity">
    <text evidence="1">Belongs to the OPI10 family.</text>
</comment>
<proteinExistence type="inferred from homology"/>
<evidence type="ECO:0000313" key="6">
    <source>
        <dbReference type="Proteomes" id="UP001362899"/>
    </source>
</evidence>
<name>A0AAV5RQH6_STABA</name>
<keyword evidence="6" id="KW-1185">Reference proteome</keyword>
<feature type="compositionally biased region" description="Polar residues" evidence="2">
    <location>
        <begin position="142"/>
        <end position="157"/>
    </location>
</feature>
<organism evidence="5 6">
    <name type="scientific">Starmerella bacillaris</name>
    <name type="common">Yeast</name>
    <name type="synonym">Candida zemplinina</name>
    <dbReference type="NCBI Taxonomy" id="1247836"/>
    <lineage>
        <taxon>Eukaryota</taxon>
        <taxon>Fungi</taxon>
        <taxon>Dikarya</taxon>
        <taxon>Ascomycota</taxon>
        <taxon>Saccharomycotina</taxon>
        <taxon>Dipodascomycetes</taxon>
        <taxon>Dipodascales</taxon>
        <taxon>Trichomonascaceae</taxon>
        <taxon>Starmerella</taxon>
    </lineage>
</organism>
<gene>
    <name evidence="5" type="ORF">DASB73_039260</name>
</gene>
<dbReference type="GO" id="GO:0061608">
    <property type="term" value="F:nuclear import signal receptor activity"/>
    <property type="evidence" value="ECO:0007669"/>
    <property type="project" value="TreeGrafter"/>
</dbReference>
<evidence type="ECO:0000313" key="5">
    <source>
        <dbReference type="EMBL" id="GMM52963.1"/>
    </source>
</evidence>
<dbReference type="InterPro" id="IPR031318">
    <property type="entry name" value="OPI10"/>
</dbReference>
<feature type="region of interest" description="Disordered" evidence="2">
    <location>
        <begin position="132"/>
        <end position="157"/>
    </location>
</feature>
<dbReference type="GO" id="GO:0005829">
    <property type="term" value="C:cytosol"/>
    <property type="evidence" value="ECO:0007669"/>
    <property type="project" value="TreeGrafter"/>
</dbReference>
<dbReference type="AlphaFoldDB" id="A0AAV5RQH6"/>
<dbReference type="EMBL" id="BTGC01000008">
    <property type="protein sequence ID" value="GMM52963.1"/>
    <property type="molecule type" value="Genomic_DNA"/>
</dbReference>
<evidence type="ECO:0000259" key="4">
    <source>
        <dbReference type="Pfam" id="PF21057"/>
    </source>
</evidence>
<evidence type="ECO:0000256" key="2">
    <source>
        <dbReference type="SAM" id="MobiDB-lite"/>
    </source>
</evidence>
<dbReference type="PANTHER" id="PTHR12925:SF0">
    <property type="entry name" value="PROTEIN HIKESHI"/>
    <property type="match status" value="1"/>
</dbReference>
<dbReference type="Pfam" id="PF21057">
    <property type="entry name" value="Hikeshi-like_C"/>
    <property type="match status" value="1"/>
</dbReference>
<dbReference type="GO" id="GO:0006606">
    <property type="term" value="P:protein import into nucleus"/>
    <property type="evidence" value="ECO:0007669"/>
    <property type="project" value="TreeGrafter"/>
</dbReference>
<dbReference type="InterPro" id="IPR048364">
    <property type="entry name" value="Hikeshi-like_C"/>
</dbReference>
<feature type="domain" description="Hikeshi-like N-terminal" evidence="3">
    <location>
        <begin position="5"/>
        <end position="133"/>
    </location>
</feature>
<dbReference type="PANTHER" id="PTHR12925">
    <property type="entry name" value="HIKESHI FAMILY MEMBER"/>
    <property type="match status" value="1"/>
</dbReference>
<comment type="caution">
    <text evidence="5">The sequence shown here is derived from an EMBL/GenBank/DDBJ whole genome shotgun (WGS) entry which is preliminary data.</text>
</comment>
<sequence>MFAYVCGGRPVETNIQQIEETKFVFTVNDAAKINYISIFLLPGAQISNDLAAAVYAQLPGQQEFHFLGALTSVKQSVIFKLNNTTSAIVSNDVDEMMDEDDVSQSGTSAVITFGISIESLAQVEQNLAAKRQEANRRKPLTLPSSGTSLGASADPTNSANGITPAEVQSIAAKVVGHAYNFLASFVDPQGNVPIKSFQSWWTKFKSRLQSDPNFIQSLEEM</sequence>
<dbReference type="GO" id="GO:0005634">
    <property type="term" value="C:nucleus"/>
    <property type="evidence" value="ECO:0007669"/>
    <property type="project" value="TreeGrafter"/>
</dbReference>
<evidence type="ECO:0000259" key="3">
    <source>
        <dbReference type="Pfam" id="PF05603"/>
    </source>
</evidence>
<dbReference type="InterPro" id="IPR008493">
    <property type="entry name" value="Hikeshi-like_N"/>
</dbReference>
<protein>
    <submittedName>
        <fullName evidence="5">Opi10 protein</fullName>
    </submittedName>
</protein>
<dbReference type="Pfam" id="PF05603">
    <property type="entry name" value="Hikeshi-like_N"/>
    <property type="match status" value="1"/>
</dbReference>
<evidence type="ECO:0000256" key="1">
    <source>
        <dbReference type="ARBA" id="ARBA00006623"/>
    </source>
</evidence>
<accession>A0AAV5RQH6</accession>
<reference evidence="5 6" key="1">
    <citation type="journal article" date="2023" name="Elife">
        <title>Identification of key yeast species and microbe-microbe interactions impacting larval growth of Drosophila in the wild.</title>
        <authorList>
            <person name="Mure A."/>
            <person name="Sugiura Y."/>
            <person name="Maeda R."/>
            <person name="Honda K."/>
            <person name="Sakurai N."/>
            <person name="Takahashi Y."/>
            <person name="Watada M."/>
            <person name="Katoh T."/>
            <person name="Gotoh A."/>
            <person name="Gotoh Y."/>
            <person name="Taniguchi I."/>
            <person name="Nakamura K."/>
            <person name="Hayashi T."/>
            <person name="Katayama T."/>
            <person name="Uemura T."/>
            <person name="Hattori Y."/>
        </authorList>
    </citation>
    <scope>NUCLEOTIDE SEQUENCE [LARGE SCALE GENOMIC DNA]</scope>
    <source>
        <strain evidence="5 6">SB-73</strain>
    </source>
</reference>
<dbReference type="Proteomes" id="UP001362899">
    <property type="component" value="Unassembled WGS sequence"/>
</dbReference>